<dbReference type="InterPro" id="IPR050883">
    <property type="entry name" value="PNGase"/>
</dbReference>
<dbReference type="EMBL" id="JAGTAR010000037">
    <property type="protein sequence ID" value="MBR8537659.1"/>
    <property type="molecule type" value="Genomic_DNA"/>
</dbReference>
<dbReference type="Gene3D" id="3.30.2080.10">
    <property type="entry name" value="GH92 mannosidase domain"/>
    <property type="match status" value="1"/>
</dbReference>
<evidence type="ECO:0000259" key="5">
    <source>
        <dbReference type="Pfam" id="PF17678"/>
    </source>
</evidence>
<dbReference type="Pfam" id="PF17678">
    <property type="entry name" value="Glyco_hydro_92N"/>
    <property type="match status" value="1"/>
</dbReference>
<dbReference type="Proteomes" id="UP000679220">
    <property type="component" value="Unassembled WGS sequence"/>
</dbReference>
<dbReference type="PANTHER" id="PTHR12143:SF39">
    <property type="entry name" value="SECRETED PROTEIN"/>
    <property type="match status" value="1"/>
</dbReference>
<feature type="domain" description="Glycosyl hydrolase family 92" evidence="4">
    <location>
        <begin position="294"/>
        <end position="782"/>
    </location>
</feature>
<dbReference type="PROSITE" id="PS51257">
    <property type="entry name" value="PROKAR_LIPOPROTEIN"/>
    <property type="match status" value="1"/>
</dbReference>
<evidence type="ECO:0000259" key="4">
    <source>
        <dbReference type="Pfam" id="PF07971"/>
    </source>
</evidence>
<dbReference type="Gene3D" id="1.20.1050.60">
    <property type="entry name" value="alpha-1,2-mannosidase"/>
    <property type="match status" value="1"/>
</dbReference>
<keyword evidence="6" id="KW-0378">Hydrolase</keyword>
<evidence type="ECO:0000256" key="1">
    <source>
        <dbReference type="ARBA" id="ARBA00001913"/>
    </source>
</evidence>
<protein>
    <submittedName>
        <fullName evidence="6">GH92 family glycosyl hydrolase</fullName>
        <ecNumber evidence="6">3.2.1.-</ecNumber>
    </submittedName>
</protein>
<dbReference type="EC" id="3.2.1.-" evidence="6"/>
<reference evidence="6" key="1">
    <citation type="journal article" date="2018" name="Int. J. Syst. Evol. Microbiol.">
        <title>Carboxylicivirga sediminis sp. nov., isolated from coastal sediment.</title>
        <authorList>
            <person name="Wang F.Q."/>
            <person name="Ren L.H."/>
            <person name="Zou R.J."/>
            <person name="Sun Y.Z."/>
            <person name="Liu X.J."/>
            <person name="Jiang F."/>
            <person name="Liu L.J."/>
        </authorList>
    </citation>
    <scope>NUCLEOTIDE SEQUENCE</scope>
    <source>
        <strain evidence="6">JR1</strain>
    </source>
</reference>
<dbReference type="InterPro" id="IPR008928">
    <property type="entry name" value="6-hairpin_glycosidase_sf"/>
</dbReference>
<dbReference type="InterPro" id="IPR014718">
    <property type="entry name" value="GH-type_carb-bd"/>
</dbReference>
<dbReference type="Pfam" id="PF07971">
    <property type="entry name" value="Glyco_hydro_92"/>
    <property type="match status" value="1"/>
</dbReference>
<dbReference type="GO" id="GO:0030246">
    <property type="term" value="F:carbohydrate binding"/>
    <property type="evidence" value="ECO:0007669"/>
    <property type="project" value="InterPro"/>
</dbReference>
<organism evidence="6 7">
    <name type="scientific">Carboxylicivirga sediminis</name>
    <dbReference type="NCBI Taxonomy" id="2006564"/>
    <lineage>
        <taxon>Bacteria</taxon>
        <taxon>Pseudomonadati</taxon>
        <taxon>Bacteroidota</taxon>
        <taxon>Bacteroidia</taxon>
        <taxon>Marinilabiliales</taxon>
        <taxon>Marinilabiliaceae</taxon>
        <taxon>Carboxylicivirga</taxon>
    </lineage>
</organism>
<dbReference type="InterPro" id="IPR012939">
    <property type="entry name" value="Glyco_hydro_92"/>
</dbReference>
<dbReference type="GO" id="GO:0005975">
    <property type="term" value="P:carbohydrate metabolic process"/>
    <property type="evidence" value="ECO:0007669"/>
    <property type="project" value="InterPro"/>
</dbReference>
<gene>
    <name evidence="6" type="ORF">KDU71_18965</name>
</gene>
<evidence type="ECO:0000313" key="6">
    <source>
        <dbReference type="EMBL" id="MBR8537659.1"/>
    </source>
</evidence>
<comment type="cofactor">
    <cofactor evidence="1">
        <name>Ca(2+)</name>
        <dbReference type="ChEBI" id="CHEBI:29108"/>
    </cofactor>
</comment>
<dbReference type="AlphaFoldDB" id="A0A941IZX6"/>
<dbReference type="GO" id="GO:0005829">
    <property type="term" value="C:cytosol"/>
    <property type="evidence" value="ECO:0007669"/>
    <property type="project" value="TreeGrafter"/>
</dbReference>
<dbReference type="GO" id="GO:0000224">
    <property type="term" value="F:peptide-N4-(N-acetyl-beta-glucosaminyl)asparagine amidase activity"/>
    <property type="evidence" value="ECO:0007669"/>
    <property type="project" value="TreeGrafter"/>
</dbReference>
<reference evidence="6" key="2">
    <citation type="submission" date="2021-04" db="EMBL/GenBank/DDBJ databases">
        <authorList>
            <person name="Zhang T."/>
            <person name="Zhang Y."/>
            <person name="Lu D."/>
            <person name="Zuo D."/>
            <person name="Du Z."/>
        </authorList>
    </citation>
    <scope>NUCLEOTIDE SEQUENCE</scope>
    <source>
        <strain evidence="6">JR1</strain>
    </source>
</reference>
<proteinExistence type="predicted"/>
<dbReference type="NCBIfam" id="TIGR01180">
    <property type="entry name" value="aman2_put"/>
    <property type="match status" value="1"/>
</dbReference>
<keyword evidence="6" id="KW-0326">Glycosidase</keyword>
<name>A0A941IZX6_9BACT</name>
<dbReference type="GO" id="GO:0016798">
    <property type="term" value="F:hydrolase activity, acting on glycosyl bonds"/>
    <property type="evidence" value="ECO:0007669"/>
    <property type="project" value="UniProtKB-KW"/>
</dbReference>
<dbReference type="Gene3D" id="1.20.1610.10">
    <property type="entry name" value="alpha-1,2-mannosidases domains"/>
    <property type="match status" value="1"/>
</dbReference>
<keyword evidence="7" id="KW-1185">Reference proteome</keyword>
<sequence>MNQIKMYLYICSNISTRIKRFVTAGLLATALFACNKSEKAAYDYVNPNIGTAHSRWFFYTPAAQPFGMAKPAPSTNGHYGNKWGWEAVGYDDRHTSIESFVNVHEFQVGGIAMMPTVGKLLTQPGLLEEPDAGYRSRFAKENEVAQPGYYSVMLDDYGIKAELTSTKRVAVHRYTFPQSEHAHILFDIGRRQGESGKVVDAMVRKAGTNTIEGWVRTEPEYVKKYQSGAFIDIYFSAELDRAIDEFGMFRGDTVYAGADLISGEGAGAYVTFKSNANEQVEIQVGLSYTSIDNARLNRTSEGLSFDNAKAAATEIWGNELNKIKVSGGTEADKTKFYTGLYHAILGRGLASDVNGAYPKNDGSVGQIPLNAAGEPEYNFYNTDAIWGAFWNLTQLWALAWPEYYNDYVQSHLLVYKDTGWLGDGLANSRYVSGVGTNFVGLIIAAAYNCGIRNYDVNLALEAALKNELEWKNRPMGAGKLDVEQFVKNGYIAHTDDWGDIPEATAFCASHMLEYSFSANAVAQMARSLGQLKEYKQLKELSSAWEYIFNEESGFIHPRDSVGNFISDFKPFQAWRGFQEGNSWQYSFYIPHHIKQLVDKMGEAEFVERLDTLFLSSRANNFGGGTEIDAFAGVETIYNHGNQPSLHISWLYNFTGQPEKTQYWTRTICDEFYGTNPIHGYGYGQDEDQGQLGAWYVMASIGLFDVAGLTNEVPTMQIGSPAFDEVCISLNPDYYSGKQIVIKSKNNTPDNKLLQSAKLNGKKLDKYEVAFKDLVNGAFIELEKTTETLYDNEK</sequence>
<dbReference type="PANTHER" id="PTHR12143">
    <property type="entry name" value="PEPTIDE N-GLYCANASE PNGASE -RELATED"/>
    <property type="match status" value="1"/>
</dbReference>
<dbReference type="InterPro" id="IPR041371">
    <property type="entry name" value="GH92_N"/>
</dbReference>
<evidence type="ECO:0000313" key="7">
    <source>
        <dbReference type="Proteomes" id="UP000679220"/>
    </source>
</evidence>
<evidence type="ECO:0000256" key="3">
    <source>
        <dbReference type="ARBA" id="ARBA00022837"/>
    </source>
</evidence>
<dbReference type="Gene3D" id="2.70.98.10">
    <property type="match status" value="1"/>
</dbReference>
<keyword evidence="3" id="KW-0106">Calcium</keyword>
<dbReference type="RefSeq" id="WP_212192684.1">
    <property type="nucleotide sequence ID" value="NZ_JAGTAR010000037.1"/>
</dbReference>
<comment type="subunit">
    <text evidence="2">Monomer.</text>
</comment>
<feature type="domain" description="Glycosyl hydrolase family 92 N-terminal" evidence="5">
    <location>
        <begin position="44"/>
        <end position="287"/>
    </location>
</feature>
<evidence type="ECO:0000256" key="2">
    <source>
        <dbReference type="ARBA" id="ARBA00011245"/>
    </source>
</evidence>
<dbReference type="InterPro" id="IPR005887">
    <property type="entry name" value="GH92_a_mannosidase_put"/>
</dbReference>
<dbReference type="GO" id="GO:0006516">
    <property type="term" value="P:glycoprotein catabolic process"/>
    <property type="evidence" value="ECO:0007669"/>
    <property type="project" value="TreeGrafter"/>
</dbReference>
<accession>A0A941IZX6</accession>
<comment type="caution">
    <text evidence="6">The sequence shown here is derived from an EMBL/GenBank/DDBJ whole genome shotgun (WGS) entry which is preliminary data.</text>
</comment>
<dbReference type="SUPFAM" id="SSF48208">
    <property type="entry name" value="Six-hairpin glycosidases"/>
    <property type="match status" value="1"/>
</dbReference>